<protein>
    <submittedName>
        <fullName evidence="1">Uncharacterized protein</fullName>
    </submittedName>
</protein>
<dbReference type="EMBL" id="LAZR01054523">
    <property type="protein sequence ID" value="KKK78360.1"/>
    <property type="molecule type" value="Genomic_DNA"/>
</dbReference>
<sequence>MGITTVAAAYVDYVFTYSDLSYSVPAITFDDGATVYVTVTDQNTSGGTKTIGVKNDQDGNTISVIVDDSDADKIYKKSFVIGSGVNAAGYLHMEHGQTATITANLDGDEYQGTATITANYVGALQDIIWTYSDPNRTVEATEFGDGDSVYFKVSDSETRGGIKTISVENNTIGNSISVKIPDSQVDGFYLGNFKVYSQGND</sequence>
<feature type="non-terminal residue" evidence="1">
    <location>
        <position position="201"/>
    </location>
</feature>
<dbReference type="AlphaFoldDB" id="A0A0F8YX06"/>
<comment type="caution">
    <text evidence="1">The sequence shown here is derived from an EMBL/GenBank/DDBJ whole genome shotgun (WGS) entry which is preliminary data.</text>
</comment>
<proteinExistence type="predicted"/>
<gene>
    <name evidence="1" type="ORF">LCGC14_2844340</name>
</gene>
<accession>A0A0F8YX06</accession>
<reference evidence="1" key="1">
    <citation type="journal article" date="2015" name="Nature">
        <title>Complex archaea that bridge the gap between prokaryotes and eukaryotes.</title>
        <authorList>
            <person name="Spang A."/>
            <person name="Saw J.H."/>
            <person name="Jorgensen S.L."/>
            <person name="Zaremba-Niedzwiedzka K."/>
            <person name="Martijn J."/>
            <person name="Lind A.E."/>
            <person name="van Eijk R."/>
            <person name="Schleper C."/>
            <person name="Guy L."/>
            <person name="Ettema T.J."/>
        </authorList>
    </citation>
    <scope>NUCLEOTIDE SEQUENCE</scope>
</reference>
<name>A0A0F8YX06_9ZZZZ</name>
<evidence type="ECO:0000313" key="1">
    <source>
        <dbReference type="EMBL" id="KKK78360.1"/>
    </source>
</evidence>
<organism evidence="1">
    <name type="scientific">marine sediment metagenome</name>
    <dbReference type="NCBI Taxonomy" id="412755"/>
    <lineage>
        <taxon>unclassified sequences</taxon>
        <taxon>metagenomes</taxon>
        <taxon>ecological metagenomes</taxon>
    </lineage>
</organism>